<dbReference type="EMBL" id="CP010310">
    <property type="protein sequence ID" value="AJC22907.1"/>
    <property type="molecule type" value="Genomic_DNA"/>
</dbReference>
<evidence type="ECO:0000313" key="7">
    <source>
        <dbReference type="Proteomes" id="UP000254589"/>
    </source>
</evidence>
<accession>A0AAJ4ZGE7</accession>
<reference evidence="6" key="1">
    <citation type="submission" date="2014-12" db="EMBL/GenBank/DDBJ databases">
        <title>Complete Genome Sequencing of Pandoraea pulmonicola DSM 16583.</title>
        <authorList>
            <person name="Chan K.-G."/>
        </authorList>
    </citation>
    <scope>NUCLEOTIDE SEQUENCE [LARGE SCALE GENOMIC DNA]</scope>
    <source>
        <strain evidence="6">DSM 16583</strain>
    </source>
</reference>
<keyword evidence="6" id="KW-1185">Reference proteome</keyword>
<dbReference type="Proteomes" id="UP000035086">
    <property type="component" value="Chromosome"/>
</dbReference>
<dbReference type="RefSeq" id="WP_039412580.1">
    <property type="nucleotide sequence ID" value="NZ_CP010310.2"/>
</dbReference>
<dbReference type="KEGG" id="ppul:RO07_25075"/>
<evidence type="ECO:0000313" key="4">
    <source>
        <dbReference type="EMBL" id="AJC22907.1"/>
    </source>
</evidence>
<gene>
    <name evidence="5" type="ORF">NCTC13159_04299</name>
    <name evidence="4" type="ORF">RO07_25075</name>
</gene>
<dbReference type="Pfam" id="PF00440">
    <property type="entry name" value="TetR_N"/>
    <property type="match status" value="1"/>
</dbReference>
<feature type="DNA-binding region" description="H-T-H motif" evidence="2">
    <location>
        <begin position="36"/>
        <end position="55"/>
    </location>
</feature>
<dbReference type="GO" id="GO:0003700">
    <property type="term" value="F:DNA-binding transcription factor activity"/>
    <property type="evidence" value="ECO:0007669"/>
    <property type="project" value="TreeGrafter"/>
</dbReference>
<dbReference type="SUPFAM" id="SSF46689">
    <property type="entry name" value="Homeodomain-like"/>
    <property type="match status" value="1"/>
</dbReference>
<proteinExistence type="predicted"/>
<dbReference type="GO" id="GO:0000976">
    <property type="term" value="F:transcription cis-regulatory region binding"/>
    <property type="evidence" value="ECO:0007669"/>
    <property type="project" value="TreeGrafter"/>
</dbReference>
<dbReference type="PROSITE" id="PS50977">
    <property type="entry name" value="HTH_TETR_2"/>
    <property type="match status" value="1"/>
</dbReference>
<evidence type="ECO:0000313" key="5">
    <source>
        <dbReference type="EMBL" id="SUA92761.1"/>
    </source>
</evidence>
<dbReference type="PANTHER" id="PTHR30055:SF239">
    <property type="entry name" value="TRANSCRIPTIONAL REGULATORY PROTEIN"/>
    <property type="match status" value="1"/>
</dbReference>
<dbReference type="Proteomes" id="UP000254589">
    <property type="component" value="Unassembled WGS sequence"/>
</dbReference>
<organism evidence="5 7">
    <name type="scientific">Pandoraea pulmonicola</name>
    <dbReference type="NCBI Taxonomy" id="93221"/>
    <lineage>
        <taxon>Bacteria</taxon>
        <taxon>Pseudomonadati</taxon>
        <taxon>Pseudomonadota</taxon>
        <taxon>Betaproteobacteria</taxon>
        <taxon>Burkholderiales</taxon>
        <taxon>Burkholderiaceae</taxon>
        <taxon>Pandoraea</taxon>
    </lineage>
</organism>
<evidence type="ECO:0000256" key="2">
    <source>
        <dbReference type="PROSITE-ProRule" id="PRU00335"/>
    </source>
</evidence>
<dbReference type="AlphaFoldDB" id="A0AAJ4ZGE7"/>
<evidence type="ECO:0000313" key="6">
    <source>
        <dbReference type="Proteomes" id="UP000035086"/>
    </source>
</evidence>
<dbReference type="InterPro" id="IPR001647">
    <property type="entry name" value="HTH_TetR"/>
</dbReference>
<keyword evidence="1 2" id="KW-0238">DNA-binding</keyword>
<evidence type="ECO:0000256" key="1">
    <source>
        <dbReference type="ARBA" id="ARBA00023125"/>
    </source>
</evidence>
<sequence>MPRAKAGEKTRVQFGPDDWIAAATRVLVNRSIDAVGVESLAKELGVTKGSFYWHFKDRNDLLRRMLTAWRDRATEQIIASFESRKLPPRKLIQDLLDLPSREVMAHESASIELAIRAWGRRDEMARAVIEEVDAKRLSYIAQCFSALGFNIGDARTRAFVLYGYEVSESIVGGKSSKAQKAERRAFMERMLLSDAE</sequence>
<protein>
    <submittedName>
        <fullName evidence="5">DNA-binding transcriptional repressor AcrR</fullName>
    </submittedName>
    <submittedName>
        <fullName evidence="4">TetR family transcriptional regulator</fullName>
    </submittedName>
</protein>
<dbReference type="InterPro" id="IPR050109">
    <property type="entry name" value="HTH-type_TetR-like_transc_reg"/>
</dbReference>
<dbReference type="EMBL" id="UGSJ01000001">
    <property type="protein sequence ID" value="SUA92761.1"/>
    <property type="molecule type" value="Genomic_DNA"/>
</dbReference>
<reference evidence="5 7" key="3">
    <citation type="submission" date="2018-06" db="EMBL/GenBank/DDBJ databases">
        <authorList>
            <consortium name="Pathogen Informatics"/>
            <person name="Doyle S."/>
        </authorList>
    </citation>
    <scope>NUCLEOTIDE SEQUENCE [LARGE SCALE GENOMIC DNA]</scope>
    <source>
        <strain evidence="5 7">NCTC13159</strain>
    </source>
</reference>
<name>A0AAJ4ZGE7_PANPU</name>
<reference evidence="4" key="2">
    <citation type="submission" date="2016-11" db="EMBL/GenBank/DDBJ databases">
        <title>Complete Genome Sequencing of Pandoraea pulmonicola DSM 16583.</title>
        <authorList>
            <person name="Chan K.-G."/>
        </authorList>
    </citation>
    <scope>NUCLEOTIDE SEQUENCE</scope>
    <source>
        <strain evidence="4">DSM 16583</strain>
    </source>
</reference>
<dbReference type="PANTHER" id="PTHR30055">
    <property type="entry name" value="HTH-TYPE TRANSCRIPTIONAL REGULATOR RUTR"/>
    <property type="match status" value="1"/>
</dbReference>
<dbReference type="Gene3D" id="1.10.357.10">
    <property type="entry name" value="Tetracycline Repressor, domain 2"/>
    <property type="match status" value="1"/>
</dbReference>
<feature type="domain" description="HTH tetR-type" evidence="3">
    <location>
        <begin position="13"/>
        <end position="73"/>
    </location>
</feature>
<dbReference type="InterPro" id="IPR009057">
    <property type="entry name" value="Homeodomain-like_sf"/>
</dbReference>
<dbReference type="PRINTS" id="PR00455">
    <property type="entry name" value="HTHTETR"/>
</dbReference>
<evidence type="ECO:0000259" key="3">
    <source>
        <dbReference type="PROSITE" id="PS50977"/>
    </source>
</evidence>